<feature type="transmembrane region" description="Helical" evidence="1">
    <location>
        <begin position="403"/>
        <end position="422"/>
    </location>
</feature>
<keyword evidence="1" id="KW-0812">Transmembrane</keyword>
<evidence type="ECO:0000259" key="2">
    <source>
        <dbReference type="Pfam" id="PF20151"/>
    </source>
</evidence>
<name>A0A166A9S7_EXIGL</name>
<keyword evidence="1" id="KW-1133">Transmembrane helix</keyword>
<dbReference type="AlphaFoldDB" id="A0A166A9S7"/>
<keyword evidence="4" id="KW-1185">Reference proteome</keyword>
<organism evidence="3 4">
    <name type="scientific">Exidia glandulosa HHB12029</name>
    <dbReference type="NCBI Taxonomy" id="1314781"/>
    <lineage>
        <taxon>Eukaryota</taxon>
        <taxon>Fungi</taxon>
        <taxon>Dikarya</taxon>
        <taxon>Basidiomycota</taxon>
        <taxon>Agaricomycotina</taxon>
        <taxon>Agaricomycetes</taxon>
        <taxon>Auriculariales</taxon>
        <taxon>Exidiaceae</taxon>
        <taxon>Exidia</taxon>
    </lineage>
</organism>
<keyword evidence="1" id="KW-0472">Membrane</keyword>
<accession>A0A166A9S7</accession>
<gene>
    <name evidence="3" type="ORF">EXIGLDRAFT_750930</name>
</gene>
<sequence>MTIDKSKPDWIPEFGSPIRIKITALIGHVFVRHFPTTMAAAVAAAAVVSFTDYDTLLRHNSPTVHLVSHADSQYQVTDSAQAAKRILSPPNTSIRLAAHCWRTPYADYVDYRLKTLDYDAIRITRKVWWRTANELERALEEREIDARRQFWTDGVEPALRDAGYLGDEDSEAHGGADSERVRDIVKQYRGYMDIFDVVLETWATLQDKLHEPGADSSVVSGLDEQFLASLDNMYAACGGNRDIVEAGSGAFFNICKTEDLYAHKQLGRRIVINDRVERPAVRVPSKLYIAILVGDGRKRQVSVGLLTDRASRDTGSRMRGGEITSSRCNKVGTVTGYVRMLTGGDELSDAESHQITLIWQSRWTRTKVLFLLLRYSTAATFAFDTFMTLASGLSTSVCWWDPIFSGIGVVIIIVAVQLILQLRIYAMYNRCRPLLYINGIFFVMEIASALALMFTLLGQGTSIPTPNWIIGSCYGTHPPTIWMIWIPPLIYESYLAALAILKIINEPHPPIPGQRSLLSILVRDSVIYFVFVVSLVAVNAVVFAYKPNVPGVAISGLVDAASSIGGTRMIISIRKAAWSTPDLPTITPPNSMETEEGVPDVARPFAHVIVEDADRRPMRRRLEFKDEAPYGYRSSFAVHEPDTTEKQGLCRFESYVTHPRRATQRLIGVRIQYEE</sequence>
<feature type="transmembrane region" description="Helical" evidence="1">
    <location>
        <begin position="525"/>
        <end position="545"/>
    </location>
</feature>
<evidence type="ECO:0000313" key="3">
    <source>
        <dbReference type="EMBL" id="KZV89879.1"/>
    </source>
</evidence>
<evidence type="ECO:0000313" key="4">
    <source>
        <dbReference type="Proteomes" id="UP000077266"/>
    </source>
</evidence>
<dbReference type="InParanoid" id="A0A166A9S7"/>
<dbReference type="Proteomes" id="UP000077266">
    <property type="component" value="Unassembled WGS sequence"/>
</dbReference>
<protein>
    <recommendedName>
        <fullName evidence="2">DUF6533 domain-containing protein</fullName>
    </recommendedName>
</protein>
<dbReference type="OrthoDB" id="3258294at2759"/>
<feature type="transmembrane region" description="Helical" evidence="1">
    <location>
        <begin position="368"/>
        <end position="391"/>
    </location>
</feature>
<proteinExistence type="predicted"/>
<feature type="transmembrane region" description="Helical" evidence="1">
    <location>
        <begin position="482"/>
        <end position="504"/>
    </location>
</feature>
<dbReference type="EMBL" id="KV426061">
    <property type="protein sequence ID" value="KZV89879.1"/>
    <property type="molecule type" value="Genomic_DNA"/>
</dbReference>
<dbReference type="InterPro" id="IPR045340">
    <property type="entry name" value="DUF6533"/>
</dbReference>
<dbReference type="Pfam" id="PF20151">
    <property type="entry name" value="DUF6533"/>
    <property type="match status" value="1"/>
</dbReference>
<feature type="transmembrane region" description="Helical" evidence="1">
    <location>
        <begin position="434"/>
        <end position="457"/>
    </location>
</feature>
<reference evidence="3 4" key="1">
    <citation type="journal article" date="2016" name="Mol. Biol. Evol.">
        <title>Comparative Genomics of Early-Diverging Mushroom-Forming Fungi Provides Insights into the Origins of Lignocellulose Decay Capabilities.</title>
        <authorList>
            <person name="Nagy L.G."/>
            <person name="Riley R."/>
            <person name="Tritt A."/>
            <person name="Adam C."/>
            <person name="Daum C."/>
            <person name="Floudas D."/>
            <person name="Sun H."/>
            <person name="Yadav J.S."/>
            <person name="Pangilinan J."/>
            <person name="Larsson K.H."/>
            <person name="Matsuura K."/>
            <person name="Barry K."/>
            <person name="Labutti K."/>
            <person name="Kuo R."/>
            <person name="Ohm R.A."/>
            <person name="Bhattacharya S.S."/>
            <person name="Shirouzu T."/>
            <person name="Yoshinaga Y."/>
            <person name="Martin F.M."/>
            <person name="Grigoriev I.V."/>
            <person name="Hibbett D.S."/>
        </authorList>
    </citation>
    <scope>NUCLEOTIDE SEQUENCE [LARGE SCALE GENOMIC DNA]</scope>
    <source>
        <strain evidence="3 4">HHB12029</strain>
    </source>
</reference>
<feature type="domain" description="DUF6533" evidence="2">
    <location>
        <begin position="355"/>
        <end position="377"/>
    </location>
</feature>
<evidence type="ECO:0000256" key="1">
    <source>
        <dbReference type="SAM" id="Phobius"/>
    </source>
</evidence>